<feature type="compositionally biased region" description="Basic and acidic residues" evidence="1">
    <location>
        <begin position="8"/>
        <end position="17"/>
    </location>
</feature>
<protein>
    <submittedName>
        <fullName evidence="2">Uncharacterized protein</fullName>
    </submittedName>
</protein>
<keyword evidence="3" id="KW-1185">Reference proteome</keyword>
<dbReference type="AlphaFoldDB" id="A0A8T9ZZZ5"/>
<gene>
    <name evidence="2" type="ORF">MW046_10750</name>
</gene>
<evidence type="ECO:0000256" key="1">
    <source>
        <dbReference type="SAM" id="MobiDB-lite"/>
    </source>
</evidence>
<feature type="region of interest" description="Disordered" evidence="1">
    <location>
        <begin position="1"/>
        <end position="23"/>
    </location>
</feature>
<dbReference type="EMBL" id="CP096019">
    <property type="protein sequence ID" value="UPM42431.1"/>
    <property type="molecule type" value="Genomic_DNA"/>
</dbReference>
<organism evidence="2 3">
    <name type="scientific">Halocatena salina</name>
    <dbReference type="NCBI Taxonomy" id="2934340"/>
    <lineage>
        <taxon>Archaea</taxon>
        <taxon>Methanobacteriati</taxon>
        <taxon>Methanobacteriota</taxon>
        <taxon>Stenosarchaea group</taxon>
        <taxon>Halobacteria</taxon>
        <taxon>Halobacteriales</taxon>
        <taxon>Natronomonadaceae</taxon>
        <taxon>Halocatena</taxon>
    </lineage>
</organism>
<dbReference type="KEGG" id="haad:MW046_10750"/>
<dbReference type="GeneID" id="71928531"/>
<sequence>MSEPSTEGSDRQPDRDQTAMATIELTNSRPPSTLILVVSDVISVSAMIPGCSRSPASLTRLRRRNAGSG</sequence>
<dbReference type="Proteomes" id="UP000831768">
    <property type="component" value="Chromosome"/>
</dbReference>
<reference evidence="2" key="1">
    <citation type="submission" date="2022-04" db="EMBL/GenBank/DDBJ databases">
        <title>Halocatena sp. nov., isolated from a salt lake.</title>
        <authorList>
            <person name="Cui H.-L."/>
        </authorList>
    </citation>
    <scope>NUCLEOTIDE SEQUENCE</scope>
    <source>
        <strain evidence="2">AD-1</strain>
    </source>
</reference>
<evidence type="ECO:0000313" key="3">
    <source>
        <dbReference type="Proteomes" id="UP000831768"/>
    </source>
</evidence>
<evidence type="ECO:0000313" key="2">
    <source>
        <dbReference type="EMBL" id="UPM42431.1"/>
    </source>
</evidence>
<proteinExistence type="predicted"/>
<name>A0A8T9ZZZ5_9EURY</name>
<dbReference type="RefSeq" id="WP_247993104.1">
    <property type="nucleotide sequence ID" value="NZ_CP096019.1"/>
</dbReference>
<accession>A0A8T9ZZZ5</accession>